<reference evidence="2 3" key="1">
    <citation type="submission" date="2017-02" db="EMBL/GenBank/DDBJ databases">
        <title>Whole genome sequencing of Helicobacter bilis strain AAQJH.</title>
        <authorList>
            <person name="Conlan S."/>
            <person name="Thomas P.J."/>
            <person name="Mullikin J."/>
            <person name="Palmore T.N."/>
            <person name="Frank K.M."/>
            <person name="Segre J.A."/>
        </authorList>
    </citation>
    <scope>NUCLEOTIDE SEQUENCE [LARGE SCALE GENOMIC DNA]</scope>
    <source>
        <strain evidence="2 3">AAQJH</strain>
    </source>
</reference>
<name>A0A1Q2LJ44_9HELI</name>
<organism evidence="2 3">
    <name type="scientific">Helicobacter bilis</name>
    <dbReference type="NCBI Taxonomy" id="37372"/>
    <lineage>
        <taxon>Bacteria</taxon>
        <taxon>Pseudomonadati</taxon>
        <taxon>Campylobacterota</taxon>
        <taxon>Epsilonproteobacteria</taxon>
        <taxon>Campylobacterales</taxon>
        <taxon>Helicobacteraceae</taxon>
        <taxon>Helicobacter</taxon>
    </lineage>
</organism>
<evidence type="ECO:0000313" key="3">
    <source>
        <dbReference type="Proteomes" id="UP000188298"/>
    </source>
</evidence>
<sequence>MLFLFKDFFNLKRQYYRQYKPKPYCEYTFLITTQSGYLMTKNATTTTNNKTGIKSICIKVSIHILQICDYCIFPFTKQPIKATSNKEQRISTIFFLYFLIKRIVLTYSIGAIYFIINMTIMQLQSSIAIFVKVIGEIK</sequence>
<evidence type="ECO:0008006" key="4">
    <source>
        <dbReference type="Google" id="ProtNLM"/>
    </source>
</evidence>
<evidence type="ECO:0000256" key="1">
    <source>
        <dbReference type="SAM" id="Phobius"/>
    </source>
</evidence>
<dbReference type="EMBL" id="CP019645">
    <property type="protein sequence ID" value="AQQ60385.1"/>
    <property type="molecule type" value="Genomic_DNA"/>
</dbReference>
<dbReference type="KEGG" id="hbl:XJ32_10110"/>
<protein>
    <recommendedName>
        <fullName evidence="4">Transmembrane protein</fullName>
    </recommendedName>
</protein>
<dbReference type="Proteomes" id="UP000188298">
    <property type="component" value="Chromosome"/>
</dbReference>
<keyword evidence="1" id="KW-0472">Membrane</keyword>
<dbReference type="AlphaFoldDB" id="A0A1Q2LJ44"/>
<accession>A0A1Q2LJ44</accession>
<feature type="transmembrane region" description="Helical" evidence="1">
    <location>
        <begin position="94"/>
        <end position="116"/>
    </location>
</feature>
<proteinExistence type="predicted"/>
<evidence type="ECO:0000313" key="2">
    <source>
        <dbReference type="EMBL" id="AQQ60385.1"/>
    </source>
</evidence>
<keyword evidence="1" id="KW-0812">Transmembrane</keyword>
<keyword evidence="1" id="KW-1133">Transmembrane helix</keyword>
<gene>
    <name evidence="2" type="ORF">XJ32_10110</name>
</gene>